<name>A0AAV4TF43_CAEEX</name>
<comment type="caution">
    <text evidence="1">The sequence shown here is derived from an EMBL/GenBank/DDBJ whole genome shotgun (WGS) entry which is preliminary data.</text>
</comment>
<accession>A0AAV4TF43</accession>
<gene>
    <name evidence="1" type="ORF">CEXT_325411</name>
</gene>
<dbReference type="AlphaFoldDB" id="A0AAV4TF43"/>
<sequence>MVSRLNCRLRYIAQNSINIKSSYITSTNINKNYFCIDNSEISYIKQAFFSSSTIRLKKPHTTKKLEILC</sequence>
<organism evidence="1 2">
    <name type="scientific">Caerostris extrusa</name>
    <name type="common">Bark spider</name>
    <name type="synonym">Caerostris bankana</name>
    <dbReference type="NCBI Taxonomy" id="172846"/>
    <lineage>
        <taxon>Eukaryota</taxon>
        <taxon>Metazoa</taxon>
        <taxon>Ecdysozoa</taxon>
        <taxon>Arthropoda</taxon>
        <taxon>Chelicerata</taxon>
        <taxon>Arachnida</taxon>
        <taxon>Araneae</taxon>
        <taxon>Araneomorphae</taxon>
        <taxon>Entelegynae</taxon>
        <taxon>Araneoidea</taxon>
        <taxon>Araneidae</taxon>
        <taxon>Caerostris</taxon>
    </lineage>
</organism>
<dbReference type="EMBL" id="BPLR01011199">
    <property type="protein sequence ID" value="GIY44809.1"/>
    <property type="molecule type" value="Genomic_DNA"/>
</dbReference>
<keyword evidence="2" id="KW-1185">Reference proteome</keyword>
<evidence type="ECO:0000313" key="2">
    <source>
        <dbReference type="Proteomes" id="UP001054945"/>
    </source>
</evidence>
<evidence type="ECO:0000313" key="1">
    <source>
        <dbReference type="EMBL" id="GIY44809.1"/>
    </source>
</evidence>
<protein>
    <submittedName>
        <fullName evidence="1">Uncharacterized protein</fullName>
    </submittedName>
</protein>
<proteinExistence type="predicted"/>
<reference evidence="1 2" key="1">
    <citation type="submission" date="2021-06" db="EMBL/GenBank/DDBJ databases">
        <title>Caerostris extrusa draft genome.</title>
        <authorList>
            <person name="Kono N."/>
            <person name="Arakawa K."/>
        </authorList>
    </citation>
    <scope>NUCLEOTIDE SEQUENCE [LARGE SCALE GENOMIC DNA]</scope>
</reference>
<dbReference type="Proteomes" id="UP001054945">
    <property type="component" value="Unassembled WGS sequence"/>
</dbReference>